<dbReference type="InterPro" id="IPR004007">
    <property type="entry name" value="DhaL_dom"/>
</dbReference>
<dbReference type="InterPro" id="IPR012734">
    <property type="entry name" value="DhaK_ATP"/>
</dbReference>
<dbReference type="Proteomes" id="UP000799536">
    <property type="component" value="Unassembled WGS sequence"/>
</dbReference>
<comment type="caution">
    <text evidence="15">The sequence shown here is derived from an EMBL/GenBank/DDBJ whole genome shotgun (WGS) entry which is preliminary data.</text>
</comment>
<dbReference type="InterPro" id="IPR036117">
    <property type="entry name" value="DhaL_dom_sf"/>
</dbReference>
<keyword evidence="16" id="KW-1185">Reference proteome</keyword>
<feature type="region of interest" description="Disordered" evidence="13">
    <location>
        <begin position="361"/>
        <end position="385"/>
    </location>
</feature>
<evidence type="ECO:0000256" key="3">
    <source>
        <dbReference type="ARBA" id="ARBA00008757"/>
    </source>
</evidence>
<evidence type="ECO:0000256" key="5">
    <source>
        <dbReference type="ARBA" id="ARBA00022741"/>
    </source>
</evidence>
<accession>A0A9P4N059</accession>
<evidence type="ECO:0000256" key="12">
    <source>
        <dbReference type="PIRSR" id="PIRSR612734-2"/>
    </source>
</evidence>
<evidence type="ECO:0000256" key="8">
    <source>
        <dbReference type="ARBA" id="ARBA00022840"/>
    </source>
</evidence>
<dbReference type="NCBIfam" id="TIGR02361">
    <property type="entry name" value="dak_ATP"/>
    <property type="match status" value="1"/>
</dbReference>
<dbReference type="FunFam" id="3.30.1180.20:FF:000001">
    <property type="entry name" value="Dihydroxyacetone kinase 1"/>
    <property type="match status" value="1"/>
</dbReference>
<dbReference type="Gene3D" id="1.25.40.340">
    <property type="match status" value="1"/>
</dbReference>
<evidence type="ECO:0000256" key="11">
    <source>
        <dbReference type="PIRSR" id="PIRSR612734-1"/>
    </source>
</evidence>
<comment type="similarity">
    <text evidence="3">Belongs to the dihydroxyacetone kinase (DAK) family.</text>
</comment>
<dbReference type="GO" id="GO:0019563">
    <property type="term" value="P:glycerol catabolic process"/>
    <property type="evidence" value="ECO:0007669"/>
    <property type="project" value="TreeGrafter"/>
</dbReference>
<evidence type="ECO:0000256" key="4">
    <source>
        <dbReference type="ARBA" id="ARBA00022679"/>
    </source>
</evidence>
<dbReference type="PANTHER" id="PTHR28629:SF1">
    <property type="entry name" value="YALI0F01606P"/>
    <property type="match status" value="1"/>
</dbReference>
<gene>
    <name evidence="15" type="ORF">GQ43DRAFT_455019</name>
</gene>
<reference evidence="15" key="1">
    <citation type="journal article" date="2020" name="Stud. Mycol.">
        <title>101 Dothideomycetes genomes: a test case for predicting lifestyles and emergence of pathogens.</title>
        <authorList>
            <person name="Haridas S."/>
            <person name="Albert R."/>
            <person name="Binder M."/>
            <person name="Bloem J."/>
            <person name="Labutti K."/>
            <person name="Salamov A."/>
            <person name="Andreopoulos B."/>
            <person name="Baker S."/>
            <person name="Barry K."/>
            <person name="Bills G."/>
            <person name="Bluhm B."/>
            <person name="Cannon C."/>
            <person name="Castanera R."/>
            <person name="Culley D."/>
            <person name="Daum C."/>
            <person name="Ezra D."/>
            <person name="Gonzalez J."/>
            <person name="Henrissat B."/>
            <person name="Kuo A."/>
            <person name="Liang C."/>
            <person name="Lipzen A."/>
            <person name="Lutzoni F."/>
            <person name="Magnuson J."/>
            <person name="Mondo S."/>
            <person name="Nolan M."/>
            <person name="Ohm R."/>
            <person name="Pangilinan J."/>
            <person name="Park H.-J."/>
            <person name="Ramirez L."/>
            <person name="Alfaro M."/>
            <person name="Sun H."/>
            <person name="Tritt A."/>
            <person name="Yoshinaga Y."/>
            <person name="Zwiers L.-H."/>
            <person name="Turgeon B."/>
            <person name="Goodwin S."/>
            <person name="Spatafora J."/>
            <person name="Crous P."/>
            <person name="Grigoriev I."/>
        </authorList>
    </citation>
    <scope>NUCLEOTIDE SEQUENCE</scope>
    <source>
        <strain evidence="15">ATCC 74209</strain>
    </source>
</reference>
<dbReference type="Gene3D" id="3.40.50.10440">
    <property type="entry name" value="Dihydroxyacetone kinase, domain 1"/>
    <property type="match status" value="1"/>
</dbReference>
<organism evidence="15 16">
    <name type="scientific">Delitschia confertaspora ATCC 74209</name>
    <dbReference type="NCBI Taxonomy" id="1513339"/>
    <lineage>
        <taxon>Eukaryota</taxon>
        <taxon>Fungi</taxon>
        <taxon>Dikarya</taxon>
        <taxon>Ascomycota</taxon>
        <taxon>Pezizomycotina</taxon>
        <taxon>Dothideomycetes</taxon>
        <taxon>Pleosporomycetidae</taxon>
        <taxon>Pleosporales</taxon>
        <taxon>Delitschiaceae</taxon>
        <taxon>Delitschia</taxon>
    </lineage>
</organism>
<keyword evidence="5" id="KW-0547">Nucleotide-binding</keyword>
<keyword evidence="7" id="KW-0319">Glycerol metabolism</keyword>
<feature type="active site" description="Tele-hemiaminal-histidine intermediate" evidence="11">
    <location>
        <position position="219"/>
    </location>
</feature>
<dbReference type="OrthoDB" id="1724672at2759"/>
<dbReference type="GO" id="GO:0050354">
    <property type="term" value="F:triokinase activity"/>
    <property type="evidence" value="ECO:0007669"/>
    <property type="project" value="UniProtKB-EC"/>
</dbReference>
<dbReference type="SUPFAM" id="SSF101473">
    <property type="entry name" value="DhaL-like"/>
    <property type="match status" value="1"/>
</dbReference>
<feature type="binding site" evidence="12">
    <location>
        <begin position="54"/>
        <end position="57"/>
    </location>
    <ligand>
        <name>substrate</name>
    </ligand>
</feature>
<sequence length="591" mass="63008">MSKKHFFSSPDGVVVNMLQSLVSRNPSMGLDEANRVVYSKTQPPSKVTIISGGGSGHEPAWTGFVGDGMLSAAVCGEIFASPATKQIMAAIRNVPSDVGVILCITNYTGDMLHFGLAREKGTALGYNVDVVCMAEDAALGRKKSEKVGRRGLAGNLLVIKLIGAASQKGWSFEQCVKLGQLGNSGLVTIGTSLDHCHVPGRAAFDQVEDDACVLGMGIHNEPGLRTISPMPCPEEIVKEMLNYLLDPSDSDRAFVQFRKEDEVVLLMNNFGGLSGLEFEALTNITLTVLKNDWNIIPTRIYAGILETSLNGLGFSITLGNMSHMARSMDLQTSDIIELLDAPTTAPAWPKNGYTRRDISKEMEERREKAHARAEEEGTADKGPATPPSLFPALYSACTAAISAEPLITQYDMQMGDGDCGEAVTLLCKSILSKLDTYTTEPPLLSLLSAIAECVEDAGGSLGAILSILATAFTNALAEACGDDGKASLEMGTVSKAAVYALGNLMKYTSAREGDRTVMDVLIPFINSLAETKNLETSVLVAKEKADQTKSMKAKFGRATYVGDEGKREDVPDPGAYAAGVWLGGFLEGLKH</sequence>
<evidence type="ECO:0000256" key="6">
    <source>
        <dbReference type="ARBA" id="ARBA00022777"/>
    </source>
</evidence>
<dbReference type="SUPFAM" id="SSF82549">
    <property type="entry name" value="DAK1/DegV-like"/>
    <property type="match status" value="1"/>
</dbReference>
<dbReference type="InterPro" id="IPR050861">
    <property type="entry name" value="Dihydroxyacetone_Kinase"/>
</dbReference>
<dbReference type="GO" id="GO:0004371">
    <property type="term" value="F:glycerone kinase activity"/>
    <property type="evidence" value="ECO:0007669"/>
    <property type="project" value="UniProtKB-EC"/>
</dbReference>
<dbReference type="EMBL" id="ML993932">
    <property type="protein sequence ID" value="KAF2202565.1"/>
    <property type="molecule type" value="Genomic_DNA"/>
</dbReference>
<proteinExistence type="inferred from homology"/>
<evidence type="ECO:0000256" key="9">
    <source>
        <dbReference type="ARBA" id="ARBA00047974"/>
    </source>
</evidence>
<dbReference type="GO" id="GO:0005524">
    <property type="term" value="F:ATP binding"/>
    <property type="evidence" value="ECO:0007669"/>
    <property type="project" value="UniProtKB-KW"/>
</dbReference>
<keyword evidence="8" id="KW-0067">ATP-binding</keyword>
<evidence type="ECO:0000259" key="14">
    <source>
        <dbReference type="SMART" id="SM01120"/>
    </source>
</evidence>
<evidence type="ECO:0000256" key="13">
    <source>
        <dbReference type="SAM" id="MobiDB-lite"/>
    </source>
</evidence>
<dbReference type="InterPro" id="IPR004006">
    <property type="entry name" value="DhaK_dom"/>
</dbReference>
<evidence type="ECO:0000256" key="7">
    <source>
        <dbReference type="ARBA" id="ARBA00022798"/>
    </source>
</evidence>
<evidence type="ECO:0000313" key="16">
    <source>
        <dbReference type="Proteomes" id="UP000799536"/>
    </source>
</evidence>
<feature type="compositionally biased region" description="Basic and acidic residues" evidence="13">
    <location>
        <begin position="361"/>
        <end position="379"/>
    </location>
</feature>
<evidence type="ECO:0000256" key="10">
    <source>
        <dbReference type="ARBA" id="ARBA00048898"/>
    </source>
</evidence>
<dbReference type="FunFam" id="3.40.50.10440:FF:000004">
    <property type="entry name" value="Dihydroxyacetone kinase"/>
    <property type="match status" value="1"/>
</dbReference>
<feature type="domain" description="DhaL" evidence="14">
    <location>
        <begin position="413"/>
        <end position="587"/>
    </location>
</feature>
<keyword evidence="4" id="KW-0808">Transferase</keyword>
<evidence type="ECO:0000256" key="1">
    <source>
        <dbReference type="ARBA" id="ARBA00003264"/>
    </source>
</evidence>
<evidence type="ECO:0000256" key="2">
    <source>
        <dbReference type="ARBA" id="ARBA00004778"/>
    </source>
</evidence>
<evidence type="ECO:0000313" key="15">
    <source>
        <dbReference type="EMBL" id="KAF2202565.1"/>
    </source>
</evidence>
<dbReference type="SMART" id="SM01120">
    <property type="entry name" value="Dak2"/>
    <property type="match status" value="1"/>
</dbReference>
<dbReference type="AlphaFoldDB" id="A0A9P4N059"/>
<comment type="pathway">
    <text evidence="2">Polyol metabolism; glycerol fermentation; glycerone phosphate from glycerol (oxidative route): step 2/2.</text>
</comment>
<comment type="function">
    <text evidence="1">Catalyzes both the phosphorylation of dihydroxyacetone and of glyceraldehyde.</text>
</comment>
<dbReference type="Pfam" id="PF02734">
    <property type="entry name" value="Dak2"/>
    <property type="match status" value="1"/>
</dbReference>
<protein>
    <submittedName>
        <fullName evidence="15">Dihydroxyacetone kinase-like protein</fullName>
    </submittedName>
</protein>
<comment type="catalytic activity">
    <reaction evidence="10">
        <text>dihydroxyacetone + ATP = dihydroxyacetone phosphate + ADP + H(+)</text>
        <dbReference type="Rhea" id="RHEA:15773"/>
        <dbReference type="ChEBI" id="CHEBI:15378"/>
        <dbReference type="ChEBI" id="CHEBI:16016"/>
        <dbReference type="ChEBI" id="CHEBI:30616"/>
        <dbReference type="ChEBI" id="CHEBI:57642"/>
        <dbReference type="ChEBI" id="CHEBI:456216"/>
        <dbReference type="EC" id="2.7.1.29"/>
    </reaction>
</comment>
<dbReference type="Pfam" id="PF02733">
    <property type="entry name" value="Dak1"/>
    <property type="match status" value="1"/>
</dbReference>
<dbReference type="PANTHER" id="PTHR28629">
    <property type="entry name" value="TRIOKINASE/FMN CYCLASE"/>
    <property type="match status" value="1"/>
</dbReference>
<name>A0A9P4N059_9PLEO</name>
<comment type="catalytic activity">
    <reaction evidence="9">
        <text>D-glyceraldehyde + ATP = D-glyceraldehyde 3-phosphate + ADP + H(+)</text>
        <dbReference type="Rhea" id="RHEA:13941"/>
        <dbReference type="ChEBI" id="CHEBI:15378"/>
        <dbReference type="ChEBI" id="CHEBI:17378"/>
        <dbReference type="ChEBI" id="CHEBI:30616"/>
        <dbReference type="ChEBI" id="CHEBI:59776"/>
        <dbReference type="ChEBI" id="CHEBI:456216"/>
        <dbReference type="EC" id="2.7.1.28"/>
    </reaction>
</comment>
<feature type="binding site" evidence="12">
    <location>
        <position position="110"/>
    </location>
    <ligand>
        <name>substrate</name>
    </ligand>
</feature>
<keyword evidence="6 15" id="KW-0418">Kinase</keyword>
<dbReference type="Gene3D" id="3.30.1180.20">
    <property type="entry name" value="Dihydroxyacetone kinase, domain 2"/>
    <property type="match status" value="1"/>
</dbReference>
<dbReference type="GO" id="GO:0005829">
    <property type="term" value="C:cytosol"/>
    <property type="evidence" value="ECO:0007669"/>
    <property type="project" value="TreeGrafter"/>
</dbReference>